<evidence type="ECO:0000313" key="2">
    <source>
        <dbReference type="EMBL" id="KAF6224719.1"/>
    </source>
</evidence>
<name>A0A8H6FEB2_9LECA</name>
<sequence length="180" mass="19531">MASRFLLILLAYTLFGTLAYASTLPVNIALNQPIGTIYQVAPINASSPQKVSLLNNTIIFYIPGTQTSLVFSRFTKLVSQTELDLCVIEGIGYLFGAVLAKGGDGFLPLNRVEYKYGNVVINVHDFAAPSFRMTYASVVSTLRGIALFTSLYGYFGMAFEVYDGKKGHVGTGDFGDMIPV</sequence>
<dbReference type="RefSeq" id="XP_037153586.1">
    <property type="nucleotide sequence ID" value="XM_037300769.1"/>
</dbReference>
<evidence type="ECO:0000256" key="1">
    <source>
        <dbReference type="SAM" id="SignalP"/>
    </source>
</evidence>
<keyword evidence="1" id="KW-0732">Signal</keyword>
<protein>
    <submittedName>
        <fullName evidence="2">Uncharacterized protein</fullName>
    </submittedName>
</protein>
<feature type="chain" id="PRO_5034470817" evidence="1">
    <location>
        <begin position="22"/>
        <end position="180"/>
    </location>
</feature>
<accession>A0A8H6FEB2</accession>
<dbReference type="EMBL" id="JACCJB010000008">
    <property type="protein sequence ID" value="KAF6224719.1"/>
    <property type="molecule type" value="Genomic_DNA"/>
</dbReference>
<dbReference type="Proteomes" id="UP000593566">
    <property type="component" value="Unassembled WGS sequence"/>
</dbReference>
<dbReference type="GeneID" id="59338305"/>
<evidence type="ECO:0000313" key="3">
    <source>
        <dbReference type="Proteomes" id="UP000593566"/>
    </source>
</evidence>
<dbReference type="AlphaFoldDB" id="A0A8H6FEB2"/>
<feature type="signal peptide" evidence="1">
    <location>
        <begin position="1"/>
        <end position="21"/>
    </location>
</feature>
<comment type="caution">
    <text evidence="2">The sequence shown here is derived from an EMBL/GenBank/DDBJ whole genome shotgun (WGS) entry which is preliminary data.</text>
</comment>
<organism evidence="2 3">
    <name type="scientific">Letharia lupina</name>
    <dbReference type="NCBI Taxonomy" id="560253"/>
    <lineage>
        <taxon>Eukaryota</taxon>
        <taxon>Fungi</taxon>
        <taxon>Dikarya</taxon>
        <taxon>Ascomycota</taxon>
        <taxon>Pezizomycotina</taxon>
        <taxon>Lecanoromycetes</taxon>
        <taxon>OSLEUM clade</taxon>
        <taxon>Lecanoromycetidae</taxon>
        <taxon>Lecanorales</taxon>
        <taxon>Lecanorineae</taxon>
        <taxon>Parmeliaceae</taxon>
        <taxon>Letharia</taxon>
    </lineage>
</organism>
<keyword evidence="3" id="KW-1185">Reference proteome</keyword>
<proteinExistence type="predicted"/>
<reference evidence="2 3" key="1">
    <citation type="journal article" date="2020" name="Genomics">
        <title>Complete, high-quality genomes from long-read metagenomic sequencing of two wolf lichen thalli reveals enigmatic genome architecture.</title>
        <authorList>
            <person name="McKenzie S.K."/>
            <person name="Walston R.F."/>
            <person name="Allen J.L."/>
        </authorList>
    </citation>
    <scope>NUCLEOTIDE SEQUENCE [LARGE SCALE GENOMIC DNA]</scope>
    <source>
        <strain evidence="2">WasteWater1</strain>
    </source>
</reference>
<gene>
    <name evidence="2" type="ORF">HO133_009912</name>
</gene>